<sequence length="86" mass="9458">MAWDPTTEHLLVLEWGSENNGVLITVDFSPDDGISSSRPDRETPQSEAWLLQRTSEKLPVVKTFGPQVLNPMAQRLGLKISGGHAC</sequence>
<evidence type="ECO:0000313" key="2">
    <source>
        <dbReference type="Proteomes" id="UP000215902"/>
    </source>
</evidence>
<accession>A0A267FPD1</accession>
<reference evidence="1 2" key="1">
    <citation type="submission" date="2017-06" db="EMBL/GenBank/DDBJ databases">
        <title>A platform for efficient transgenesis in Macrostomum lignano, a flatworm model organism for stem cell research.</title>
        <authorList>
            <person name="Berezikov E."/>
        </authorList>
    </citation>
    <scope>NUCLEOTIDE SEQUENCE [LARGE SCALE GENOMIC DNA]</scope>
    <source>
        <strain evidence="1">DV1</strain>
        <tissue evidence="1">Whole organism</tissue>
    </source>
</reference>
<protein>
    <submittedName>
        <fullName evidence="1">Uncharacterized protein</fullName>
    </submittedName>
</protein>
<dbReference type="AlphaFoldDB" id="A0A267FPD1"/>
<organism evidence="1 2">
    <name type="scientific">Macrostomum lignano</name>
    <dbReference type="NCBI Taxonomy" id="282301"/>
    <lineage>
        <taxon>Eukaryota</taxon>
        <taxon>Metazoa</taxon>
        <taxon>Spiralia</taxon>
        <taxon>Lophotrochozoa</taxon>
        <taxon>Platyhelminthes</taxon>
        <taxon>Rhabditophora</taxon>
        <taxon>Macrostomorpha</taxon>
        <taxon>Macrostomida</taxon>
        <taxon>Macrostomidae</taxon>
        <taxon>Macrostomum</taxon>
    </lineage>
</organism>
<dbReference type="EMBL" id="NIVC01000869">
    <property type="protein sequence ID" value="PAA75641.1"/>
    <property type="molecule type" value="Genomic_DNA"/>
</dbReference>
<gene>
    <name evidence="1" type="ORF">BOX15_Mlig015987g1</name>
</gene>
<evidence type="ECO:0000313" key="1">
    <source>
        <dbReference type="EMBL" id="PAA75641.1"/>
    </source>
</evidence>
<dbReference type="Proteomes" id="UP000215902">
    <property type="component" value="Unassembled WGS sequence"/>
</dbReference>
<comment type="caution">
    <text evidence="1">The sequence shown here is derived from an EMBL/GenBank/DDBJ whole genome shotgun (WGS) entry which is preliminary data.</text>
</comment>
<name>A0A267FPD1_9PLAT</name>
<keyword evidence="2" id="KW-1185">Reference proteome</keyword>
<proteinExistence type="predicted"/>